<dbReference type="SUPFAM" id="SSF49562">
    <property type="entry name" value="C2 domain (Calcium/lipid-binding domain, CaLB)"/>
    <property type="match status" value="1"/>
</dbReference>
<feature type="region of interest" description="Disordered" evidence="5">
    <location>
        <begin position="121"/>
        <end position="140"/>
    </location>
</feature>
<dbReference type="OMA" id="IWHCTET"/>
<keyword evidence="1 8" id="KW-0723">Serine/threonine-protein kinase</keyword>
<dbReference type="InterPro" id="IPR000008">
    <property type="entry name" value="C2_dom"/>
</dbReference>
<dbReference type="PROSITE" id="PS50011">
    <property type="entry name" value="PROTEIN_KINASE_DOM"/>
    <property type="match status" value="2"/>
</dbReference>
<dbReference type="GeneID" id="24136936"/>
<dbReference type="PROSITE" id="PS00107">
    <property type="entry name" value="PROTEIN_KINASE_ATP"/>
    <property type="match status" value="1"/>
</dbReference>
<name>A0A067BMU0_SAPPC</name>
<dbReference type="InterPro" id="IPR000719">
    <property type="entry name" value="Prot_kinase_dom"/>
</dbReference>
<dbReference type="InterPro" id="IPR001245">
    <property type="entry name" value="Ser-Thr/Tyr_kinase_cat_dom"/>
</dbReference>
<proteinExistence type="predicted"/>
<dbReference type="InterPro" id="IPR017441">
    <property type="entry name" value="Protein_kinase_ATP_BS"/>
</dbReference>
<dbReference type="Pfam" id="PF00168">
    <property type="entry name" value="C2"/>
    <property type="match status" value="1"/>
</dbReference>
<keyword evidence="2 4" id="KW-0547">Nucleotide-binding</keyword>
<sequence length="673" mass="73629">MGESAVVVSVVRGRDLRVVQKLGVQDPYVVLRLGTSAPRRSETHDNGGTAPIWHCTETFTDVPLPLPVLQIDIMNNNWIRDKPIGICDIDLNEVFRRASVAEAWFPVKFEGARCGDLHVKLQRPSSSPRTRATSTSSSSTNNTVLGSIANVHSAVAIAELRDENARLRSELAQLRRLLPQQTFLHAPSYMADIPIVSSANDLQQLRPIGMGAHGTVYHGLYKNDVVAVKCLDQVEDLTTFHREVSAMFKLQSQHTVQLLAMADLDTNQPKIVMPYMVHGDLRTHLDKRRANEHTGCTLPHQAIAVAVAAALVDLHKCNVIHRDLKPQNVLLSTDNLVQVADFGIARENGLRSKTAEVGTPLYMAPEAFSTSHYGTEVDVYALGVLLTELDTTMRPYSEDCVNEYALFMQVSNGRRPLLSLTCPLWYYELAHKCMAADPIDRPTAAQVHKCLSQHANDPHTTTTSGVPIIAGTDVTFVRRLSPSTELALYGSDPVVLQTVAPTLADARAYERHLGNLFTLDAQPHLVRLVGVVGGASSKLVLEFLDGGDLLTYLEQPEPRRRVSKLNLVIGITHGLHALHAQGMVHGHLEAKHVYLTTRGDVKLASFKFGHTGAFSDDIFALGNLFARVDAAYAQPSAHDPVLAFIIQRCCADEPSVRPSTTDLLACLASASVA</sequence>
<feature type="domain" description="Protein kinase" evidence="7">
    <location>
        <begin position="463"/>
        <end position="673"/>
    </location>
</feature>
<dbReference type="EMBL" id="KK583345">
    <property type="protein sequence ID" value="KDO19543.1"/>
    <property type="molecule type" value="Genomic_DNA"/>
</dbReference>
<reference evidence="8 9" key="1">
    <citation type="journal article" date="2013" name="PLoS Genet.">
        <title>Distinctive expansion of potential virulence genes in the genome of the oomycete fish pathogen Saprolegnia parasitica.</title>
        <authorList>
            <person name="Jiang R.H."/>
            <person name="de Bruijn I."/>
            <person name="Haas B.J."/>
            <person name="Belmonte R."/>
            <person name="Lobach L."/>
            <person name="Christie J."/>
            <person name="van den Ackerveken G."/>
            <person name="Bottin A."/>
            <person name="Bulone V."/>
            <person name="Diaz-Moreno S.M."/>
            <person name="Dumas B."/>
            <person name="Fan L."/>
            <person name="Gaulin E."/>
            <person name="Govers F."/>
            <person name="Grenville-Briggs L.J."/>
            <person name="Horner N.R."/>
            <person name="Levin J.Z."/>
            <person name="Mammella M."/>
            <person name="Meijer H.J."/>
            <person name="Morris P."/>
            <person name="Nusbaum C."/>
            <person name="Oome S."/>
            <person name="Phillips A.J."/>
            <person name="van Rooyen D."/>
            <person name="Rzeszutek E."/>
            <person name="Saraiva M."/>
            <person name="Secombes C.J."/>
            <person name="Seidl M.F."/>
            <person name="Snel B."/>
            <person name="Stassen J.H."/>
            <person name="Sykes S."/>
            <person name="Tripathy S."/>
            <person name="van den Berg H."/>
            <person name="Vega-Arreguin J.C."/>
            <person name="Wawra S."/>
            <person name="Young S.K."/>
            <person name="Zeng Q."/>
            <person name="Dieguez-Uribeondo J."/>
            <person name="Russ C."/>
            <person name="Tyler B.M."/>
            <person name="van West P."/>
        </authorList>
    </citation>
    <scope>NUCLEOTIDE SEQUENCE [LARGE SCALE GENOMIC DNA]</scope>
    <source>
        <strain evidence="8 9">CBS 223.65</strain>
    </source>
</reference>
<feature type="binding site" evidence="4">
    <location>
        <position position="229"/>
    </location>
    <ligand>
        <name>ATP</name>
        <dbReference type="ChEBI" id="CHEBI:30616"/>
    </ligand>
</feature>
<dbReference type="GO" id="GO:0004674">
    <property type="term" value="F:protein serine/threonine kinase activity"/>
    <property type="evidence" value="ECO:0007669"/>
    <property type="project" value="UniProtKB-KW"/>
</dbReference>
<keyword evidence="3 4" id="KW-0067">ATP-binding</keyword>
<dbReference type="SMART" id="SM00220">
    <property type="entry name" value="S_TKc"/>
    <property type="match status" value="1"/>
</dbReference>
<feature type="compositionally biased region" description="Low complexity" evidence="5">
    <location>
        <begin position="124"/>
        <end position="140"/>
    </location>
</feature>
<keyword evidence="9" id="KW-1185">Reference proteome</keyword>
<protein>
    <submittedName>
        <fullName evidence="8">Serine/threonine protein kinase</fullName>
    </submittedName>
</protein>
<dbReference type="InterPro" id="IPR051681">
    <property type="entry name" value="Ser/Thr_Kinases-Pseudokinases"/>
</dbReference>
<dbReference type="InterPro" id="IPR035892">
    <property type="entry name" value="C2_domain_sf"/>
</dbReference>
<dbReference type="CDD" id="cd00030">
    <property type="entry name" value="C2"/>
    <property type="match status" value="1"/>
</dbReference>
<dbReference type="PROSITE" id="PS00108">
    <property type="entry name" value="PROTEIN_KINASE_ST"/>
    <property type="match status" value="1"/>
</dbReference>
<evidence type="ECO:0000259" key="7">
    <source>
        <dbReference type="PROSITE" id="PS50011"/>
    </source>
</evidence>
<evidence type="ECO:0000256" key="4">
    <source>
        <dbReference type="PROSITE-ProRule" id="PRU10141"/>
    </source>
</evidence>
<evidence type="ECO:0000256" key="2">
    <source>
        <dbReference type="ARBA" id="ARBA00022741"/>
    </source>
</evidence>
<evidence type="ECO:0000259" key="6">
    <source>
        <dbReference type="PROSITE" id="PS50004"/>
    </source>
</evidence>
<evidence type="ECO:0000256" key="1">
    <source>
        <dbReference type="ARBA" id="ARBA00022527"/>
    </source>
</evidence>
<dbReference type="RefSeq" id="XP_012209730.1">
    <property type="nucleotide sequence ID" value="XM_012354340.1"/>
</dbReference>
<evidence type="ECO:0000256" key="3">
    <source>
        <dbReference type="ARBA" id="ARBA00022840"/>
    </source>
</evidence>
<evidence type="ECO:0000313" key="9">
    <source>
        <dbReference type="Proteomes" id="UP000030745"/>
    </source>
</evidence>
<dbReference type="VEuPathDB" id="FungiDB:SPRG_15179"/>
<evidence type="ECO:0000256" key="5">
    <source>
        <dbReference type="SAM" id="MobiDB-lite"/>
    </source>
</evidence>
<dbReference type="PANTHER" id="PTHR44329">
    <property type="entry name" value="SERINE/THREONINE-PROTEIN KINASE TNNI3K-RELATED"/>
    <property type="match status" value="1"/>
</dbReference>
<accession>A0A067BMU0</accession>
<evidence type="ECO:0000313" key="8">
    <source>
        <dbReference type="EMBL" id="KDO19543.1"/>
    </source>
</evidence>
<dbReference type="SMART" id="SM00239">
    <property type="entry name" value="C2"/>
    <property type="match status" value="1"/>
</dbReference>
<dbReference type="Gene3D" id="2.60.40.150">
    <property type="entry name" value="C2 domain"/>
    <property type="match status" value="1"/>
</dbReference>
<dbReference type="SUPFAM" id="SSF56112">
    <property type="entry name" value="Protein kinase-like (PK-like)"/>
    <property type="match status" value="2"/>
</dbReference>
<dbReference type="InterPro" id="IPR008271">
    <property type="entry name" value="Ser/Thr_kinase_AS"/>
</dbReference>
<organism evidence="8 9">
    <name type="scientific">Saprolegnia parasitica (strain CBS 223.65)</name>
    <dbReference type="NCBI Taxonomy" id="695850"/>
    <lineage>
        <taxon>Eukaryota</taxon>
        <taxon>Sar</taxon>
        <taxon>Stramenopiles</taxon>
        <taxon>Oomycota</taxon>
        <taxon>Saprolegniomycetes</taxon>
        <taxon>Saprolegniales</taxon>
        <taxon>Saprolegniaceae</taxon>
        <taxon>Saprolegnia</taxon>
    </lineage>
</organism>
<dbReference type="PROSITE" id="PS50004">
    <property type="entry name" value="C2"/>
    <property type="match status" value="1"/>
</dbReference>
<dbReference type="AlphaFoldDB" id="A0A067BMU0"/>
<dbReference type="KEGG" id="spar:SPRG_15179"/>
<dbReference type="STRING" id="695850.A0A067BMU0"/>
<dbReference type="InterPro" id="IPR011009">
    <property type="entry name" value="Kinase-like_dom_sf"/>
</dbReference>
<dbReference type="Proteomes" id="UP000030745">
    <property type="component" value="Unassembled WGS sequence"/>
</dbReference>
<dbReference type="Pfam" id="PF07714">
    <property type="entry name" value="PK_Tyr_Ser-Thr"/>
    <property type="match status" value="2"/>
</dbReference>
<feature type="domain" description="Protein kinase" evidence="7">
    <location>
        <begin position="202"/>
        <end position="451"/>
    </location>
</feature>
<keyword evidence="8" id="KW-0418">Kinase</keyword>
<keyword evidence="8" id="KW-0808">Transferase</keyword>
<dbReference type="GO" id="GO:0005524">
    <property type="term" value="F:ATP binding"/>
    <property type="evidence" value="ECO:0007669"/>
    <property type="project" value="UniProtKB-UniRule"/>
</dbReference>
<dbReference type="Gene3D" id="1.10.510.10">
    <property type="entry name" value="Transferase(Phosphotransferase) domain 1"/>
    <property type="match status" value="2"/>
</dbReference>
<feature type="domain" description="C2" evidence="6">
    <location>
        <begin position="1"/>
        <end position="105"/>
    </location>
</feature>
<dbReference type="OrthoDB" id="4062651at2759"/>
<gene>
    <name evidence="8" type="ORF">SPRG_15179</name>
</gene>